<keyword evidence="2" id="KW-0547">Nucleotide-binding</keyword>
<reference evidence="4 5" key="1">
    <citation type="journal article" date="2018" name="Front. Plant Sci.">
        <title>Red Clover (Trifolium pratense) and Zigzag Clover (T. medium) - A Picture of Genomic Similarities and Differences.</title>
        <authorList>
            <person name="Dluhosova J."/>
            <person name="Istvanek J."/>
            <person name="Nedelnik J."/>
            <person name="Repkova J."/>
        </authorList>
    </citation>
    <scope>NUCLEOTIDE SEQUENCE [LARGE SCALE GENOMIC DNA]</scope>
    <source>
        <strain evidence="5">cv. 10/8</strain>
        <tissue evidence="4">Leaf</tissue>
    </source>
</reference>
<protein>
    <submittedName>
        <fullName evidence="4">Heat-shock protein</fullName>
    </submittedName>
</protein>
<dbReference type="Pfam" id="PF00012">
    <property type="entry name" value="HSP70"/>
    <property type="match status" value="1"/>
</dbReference>
<dbReference type="GO" id="GO:0005524">
    <property type="term" value="F:ATP binding"/>
    <property type="evidence" value="ECO:0007669"/>
    <property type="project" value="UniProtKB-KW"/>
</dbReference>
<feature type="non-terminal residue" evidence="4">
    <location>
        <position position="1"/>
    </location>
</feature>
<dbReference type="EMBL" id="LXQA010092777">
    <property type="protein sequence ID" value="MCI14531.1"/>
    <property type="molecule type" value="Genomic_DNA"/>
</dbReference>
<evidence type="ECO:0000313" key="5">
    <source>
        <dbReference type="Proteomes" id="UP000265520"/>
    </source>
</evidence>
<dbReference type="InterPro" id="IPR013126">
    <property type="entry name" value="Hsp_70_fam"/>
</dbReference>
<keyword evidence="5" id="KW-1185">Reference proteome</keyword>
<organism evidence="4 5">
    <name type="scientific">Trifolium medium</name>
    <dbReference type="NCBI Taxonomy" id="97028"/>
    <lineage>
        <taxon>Eukaryota</taxon>
        <taxon>Viridiplantae</taxon>
        <taxon>Streptophyta</taxon>
        <taxon>Embryophyta</taxon>
        <taxon>Tracheophyta</taxon>
        <taxon>Spermatophyta</taxon>
        <taxon>Magnoliopsida</taxon>
        <taxon>eudicotyledons</taxon>
        <taxon>Gunneridae</taxon>
        <taxon>Pentapetalae</taxon>
        <taxon>rosids</taxon>
        <taxon>fabids</taxon>
        <taxon>Fabales</taxon>
        <taxon>Fabaceae</taxon>
        <taxon>Papilionoideae</taxon>
        <taxon>50 kb inversion clade</taxon>
        <taxon>NPAAA clade</taxon>
        <taxon>Hologalegina</taxon>
        <taxon>IRL clade</taxon>
        <taxon>Trifolieae</taxon>
        <taxon>Trifolium</taxon>
    </lineage>
</organism>
<accession>A0A392PR26</accession>
<dbReference type="GO" id="GO:0140662">
    <property type="term" value="F:ATP-dependent protein folding chaperone"/>
    <property type="evidence" value="ECO:0007669"/>
    <property type="project" value="InterPro"/>
</dbReference>
<dbReference type="AlphaFoldDB" id="A0A392PR26"/>
<evidence type="ECO:0000256" key="1">
    <source>
        <dbReference type="ARBA" id="ARBA00007381"/>
    </source>
</evidence>
<comment type="similarity">
    <text evidence="1">Belongs to the heat shock protein 70 family.</text>
</comment>
<keyword evidence="3" id="KW-0067">ATP-binding</keyword>
<dbReference type="FunFam" id="3.30.420.40:FF:000028">
    <property type="entry name" value="heat shock 70 kDa protein-like"/>
    <property type="match status" value="1"/>
</dbReference>
<feature type="non-terminal residue" evidence="4">
    <location>
        <position position="85"/>
    </location>
</feature>
<dbReference type="SUPFAM" id="SSF53067">
    <property type="entry name" value="Actin-like ATPase domain"/>
    <property type="match status" value="1"/>
</dbReference>
<evidence type="ECO:0000256" key="3">
    <source>
        <dbReference type="ARBA" id="ARBA00022840"/>
    </source>
</evidence>
<evidence type="ECO:0000313" key="4">
    <source>
        <dbReference type="EMBL" id="MCI14531.1"/>
    </source>
</evidence>
<dbReference type="PANTHER" id="PTHR19375">
    <property type="entry name" value="HEAT SHOCK PROTEIN 70KDA"/>
    <property type="match status" value="1"/>
</dbReference>
<name>A0A392PR26_9FABA</name>
<proteinExistence type="inferred from homology"/>
<dbReference type="Gene3D" id="3.30.420.40">
    <property type="match status" value="1"/>
</dbReference>
<evidence type="ECO:0000256" key="2">
    <source>
        <dbReference type="ARBA" id="ARBA00022741"/>
    </source>
</evidence>
<dbReference type="InterPro" id="IPR043129">
    <property type="entry name" value="ATPase_NBD"/>
</dbReference>
<sequence>PSCVAFTSEQRLIGDAAKNQAAVNPQNTVFDAKRLIGRKFSDPIVQDDILLWPFKVSAGDNDKPMITVKYKDQEKQLCAEEVSSM</sequence>
<dbReference type="Proteomes" id="UP000265520">
    <property type="component" value="Unassembled WGS sequence"/>
</dbReference>
<comment type="caution">
    <text evidence="4">The sequence shown here is derived from an EMBL/GenBank/DDBJ whole genome shotgun (WGS) entry which is preliminary data.</text>
</comment>